<accession>A0A1Z1W904</accession>
<reference evidence="2 3" key="1">
    <citation type="submission" date="2017-05" db="EMBL/GenBank/DDBJ databases">
        <title>Streptomyces alboflavus Genome sequencing and assembly.</title>
        <authorList>
            <person name="Wang Y."/>
            <person name="Du B."/>
            <person name="Ding Y."/>
            <person name="Liu H."/>
            <person name="Hou Q."/>
            <person name="Liu K."/>
            <person name="Wang C."/>
            <person name="Yao L."/>
        </authorList>
    </citation>
    <scope>NUCLEOTIDE SEQUENCE [LARGE SCALE GENOMIC DNA]</scope>
    <source>
        <strain evidence="2 3">MDJK44</strain>
    </source>
</reference>
<dbReference type="eggNOG" id="COG3688">
    <property type="taxonomic scope" value="Bacteria"/>
</dbReference>
<name>A0A1Z1W904_9ACTN</name>
<proteinExistence type="predicted"/>
<feature type="coiled-coil region" evidence="1">
    <location>
        <begin position="136"/>
        <end position="248"/>
    </location>
</feature>
<gene>
    <name evidence="2" type="ORF">SMD44_02345</name>
</gene>
<dbReference type="Pfam" id="PF05991">
    <property type="entry name" value="NYN_YacP"/>
    <property type="match status" value="1"/>
</dbReference>
<dbReference type="AlphaFoldDB" id="A0A1Z1W904"/>
<dbReference type="PANTHER" id="PTHR34547">
    <property type="entry name" value="YACP-LIKE NYN DOMAIN PROTEIN"/>
    <property type="match status" value="1"/>
</dbReference>
<organism evidence="2 3">
    <name type="scientific">Streptomyces alboflavus</name>
    <dbReference type="NCBI Taxonomy" id="67267"/>
    <lineage>
        <taxon>Bacteria</taxon>
        <taxon>Bacillati</taxon>
        <taxon>Actinomycetota</taxon>
        <taxon>Actinomycetes</taxon>
        <taxon>Kitasatosporales</taxon>
        <taxon>Streptomycetaceae</taxon>
        <taxon>Streptomyces</taxon>
    </lineage>
</organism>
<keyword evidence="3" id="KW-1185">Reference proteome</keyword>
<evidence type="ECO:0000313" key="3">
    <source>
        <dbReference type="Proteomes" id="UP000195880"/>
    </source>
</evidence>
<dbReference type="KEGG" id="salf:SMD44_02345"/>
<dbReference type="Proteomes" id="UP000195880">
    <property type="component" value="Chromosome"/>
</dbReference>
<evidence type="ECO:0000256" key="1">
    <source>
        <dbReference type="SAM" id="Coils"/>
    </source>
</evidence>
<dbReference type="STRING" id="67267.GCA_000716675_04536"/>
<dbReference type="InterPro" id="IPR010298">
    <property type="entry name" value="YacP-like"/>
</dbReference>
<keyword evidence="1" id="KW-0175">Coiled coil</keyword>
<dbReference type="PANTHER" id="PTHR34547:SF1">
    <property type="entry name" value="YACP-LIKE NYN DOMAIN PROTEIN"/>
    <property type="match status" value="1"/>
</dbReference>
<dbReference type="OrthoDB" id="5145920at2"/>
<dbReference type="RefSeq" id="WP_087883752.1">
    <property type="nucleotide sequence ID" value="NZ_CP021748.1"/>
</dbReference>
<evidence type="ECO:0000313" key="2">
    <source>
        <dbReference type="EMBL" id="ARX82931.1"/>
    </source>
</evidence>
<sequence>MVESAGGTPEDGAAEVLDRPLPDGVRRAVVQIVSDGFGGLTVAELPAQLRQYARFTPSRRVKFAANAMAAALEGDPLFRQRIGERLREAQPELAEALDAGTPPPAADPLDVAAAAYVLRPLGWVKLVTAAGEEAQRADAERADEETRAELERLRAELAAARTHTKAETERLRTELDAAKREADATHRKLRAALSDIKRGEAALRKAAAEADAVRAEGQTQLSAAESEARRLKARLGEAEAALEATRRAAREGRSVEDMRVRLLLDTVLEAAQGLRRELALPPVSVRPAETVDAVEPGRMTPKDIAARALSENDPAILDQLLALPQAHLVVDGYNVTKTGYPTMPLEKQRLRLLGSLSQLALQSGAEVTCVFDGAELAAPVLLAPPRGVRVLFSKAGVTADELIRQLVRAEPPGRPVIVVSTDREVADGIAKAGARPVASAVLLKRLSRG</sequence>
<dbReference type="EMBL" id="CP021748">
    <property type="protein sequence ID" value="ARX82931.1"/>
    <property type="molecule type" value="Genomic_DNA"/>
</dbReference>
<protein>
    <submittedName>
        <fullName evidence="2">RNA-binding protein</fullName>
    </submittedName>
</protein>